<accession>A0A2B7YND2</accession>
<dbReference type="InterPro" id="IPR013324">
    <property type="entry name" value="RNA_pol_sigma_r3/r4-like"/>
</dbReference>
<evidence type="ECO:0000313" key="3">
    <source>
        <dbReference type="Proteomes" id="UP000222862"/>
    </source>
</evidence>
<gene>
    <name evidence="2" type="ORF">RN96_05400</name>
</gene>
<feature type="coiled-coil region" evidence="1">
    <location>
        <begin position="30"/>
        <end position="96"/>
    </location>
</feature>
<protein>
    <submittedName>
        <fullName evidence="2">Uncharacterized protein</fullName>
    </submittedName>
</protein>
<sequence>MTKKEVKQIVKEVLAEDKKNNKEFDSYSKVELMLKHYNNFKKRIENLRNELDFVVIKKQVSYDVVLAHRYDNLSDLEKVELKKEEIKQNILKYEKVIELIETGLKGIKEDKYYELIPLKYFECYSVEEVAEKLGIDRATYFRNRSRLITELSELIFPDEILKKIL</sequence>
<comment type="caution">
    <text evidence="2">The sequence shown here is derived from an EMBL/GenBank/DDBJ whole genome shotgun (WGS) entry which is preliminary data.</text>
</comment>
<dbReference type="SUPFAM" id="SSF88659">
    <property type="entry name" value="Sigma3 and sigma4 domains of RNA polymerase sigma factors"/>
    <property type="match status" value="1"/>
</dbReference>
<dbReference type="EMBL" id="NJGI01000001">
    <property type="protein sequence ID" value="PGH22561.1"/>
    <property type="molecule type" value="Genomic_DNA"/>
</dbReference>
<dbReference type="RefSeq" id="WP_098702620.1">
    <property type="nucleotide sequence ID" value="NZ_NJGI01000001.1"/>
</dbReference>
<organism evidence="2 3">
    <name type="scientific">Fusobacterium nucleatum subsp. polymorphum</name>
    <name type="common">Fusobacterium polymorphum</name>
    <dbReference type="NCBI Taxonomy" id="76857"/>
    <lineage>
        <taxon>Bacteria</taxon>
        <taxon>Fusobacteriati</taxon>
        <taxon>Fusobacteriota</taxon>
        <taxon>Fusobacteriia</taxon>
        <taxon>Fusobacteriales</taxon>
        <taxon>Fusobacteriaceae</taxon>
        <taxon>Fusobacterium</taxon>
    </lineage>
</organism>
<name>A0A2B7YND2_FUSNP</name>
<reference evidence="2 3" key="1">
    <citation type="submission" date="2017-06" db="EMBL/GenBank/DDBJ databases">
        <title>Genome sequencing of Fusobacterium nucleatum subsp. polymorphum KCOM 1232 (=ChDC F37).</title>
        <authorList>
            <person name="Kook J.-K."/>
            <person name="Park S.-N."/>
            <person name="Lim Y.K."/>
            <person name="Roh H."/>
        </authorList>
    </citation>
    <scope>NUCLEOTIDE SEQUENCE [LARGE SCALE GENOMIC DNA]</scope>
    <source>
        <strain evidence="3">KCOM 1232 ( ChDC F37)</strain>
    </source>
</reference>
<dbReference type="Proteomes" id="UP000222862">
    <property type="component" value="Unassembled WGS sequence"/>
</dbReference>
<evidence type="ECO:0000313" key="2">
    <source>
        <dbReference type="EMBL" id="PGH22561.1"/>
    </source>
</evidence>
<keyword evidence="1" id="KW-0175">Coiled coil</keyword>
<evidence type="ECO:0000256" key="1">
    <source>
        <dbReference type="SAM" id="Coils"/>
    </source>
</evidence>
<proteinExistence type="predicted"/>
<dbReference type="AlphaFoldDB" id="A0A2B7YND2"/>